<feature type="region of interest" description="Disordered" evidence="1">
    <location>
        <begin position="63"/>
        <end position="82"/>
    </location>
</feature>
<feature type="domain" description="DUF6898" evidence="2">
    <location>
        <begin position="8"/>
        <end position="61"/>
    </location>
</feature>
<name>A0ABY4W2I8_9PROT</name>
<accession>A0ABY4W2I8</accession>
<evidence type="ECO:0000313" key="4">
    <source>
        <dbReference type="Proteomes" id="UP001056291"/>
    </source>
</evidence>
<sequence>MSQEDAAKEYIVEFEQHGASVKVSAIDPVTMTEVSIVGPSSAGQEELSRAAVQKLLFVLNKGKTDTSRSPASGDPKKPGIIV</sequence>
<dbReference type="EMBL" id="CP098747">
    <property type="protein sequence ID" value="USG60092.1"/>
    <property type="molecule type" value="Genomic_DNA"/>
</dbReference>
<gene>
    <name evidence="3" type="ORF">NBZ79_13000</name>
</gene>
<dbReference type="Proteomes" id="UP001056291">
    <property type="component" value="Chromosome"/>
</dbReference>
<reference evidence="3" key="1">
    <citation type="submission" date="2022-06" db="EMBL/GenBank/DDBJ databases">
        <title>Sneathiella actinostolidae sp. nov., isolated from a sea anemonein the Western Pacific Ocean.</title>
        <authorList>
            <person name="Wei M.J."/>
        </authorList>
    </citation>
    <scope>NUCLEOTIDE SEQUENCE</scope>
    <source>
        <strain evidence="3">PHK-P5</strain>
    </source>
</reference>
<dbReference type="Pfam" id="PF21839">
    <property type="entry name" value="DUF6898"/>
    <property type="match status" value="1"/>
</dbReference>
<dbReference type="RefSeq" id="WP_251932899.1">
    <property type="nucleotide sequence ID" value="NZ_CP098747.1"/>
</dbReference>
<proteinExistence type="predicted"/>
<evidence type="ECO:0000259" key="2">
    <source>
        <dbReference type="Pfam" id="PF21839"/>
    </source>
</evidence>
<dbReference type="InterPro" id="IPR054193">
    <property type="entry name" value="DUF6898"/>
</dbReference>
<evidence type="ECO:0000256" key="1">
    <source>
        <dbReference type="SAM" id="MobiDB-lite"/>
    </source>
</evidence>
<keyword evidence="4" id="KW-1185">Reference proteome</keyword>
<protein>
    <recommendedName>
        <fullName evidence="2">DUF6898 domain-containing protein</fullName>
    </recommendedName>
</protein>
<evidence type="ECO:0000313" key="3">
    <source>
        <dbReference type="EMBL" id="USG60092.1"/>
    </source>
</evidence>
<organism evidence="3 4">
    <name type="scientific">Sneathiella marina</name>
    <dbReference type="NCBI Taxonomy" id="2950108"/>
    <lineage>
        <taxon>Bacteria</taxon>
        <taxon>Pseudomonadati</taxon>
        <taxon>Pseudomonadota</taxon>
        <taxon>Alphaproteobacteria</taxon>
        <taxon>Sneathiellales</taxon>
        <taxon>Sneathiellaceae</taxon>
        <taxon>Sneathiella</taxon>
    </lineage>
</organism>